<name>A0A9P5YCT3_9AGAR</name>
<protein>
    <submittedName>
        <fullName evidence="5">Uncharacterized protein</fullName>
    </submittedName>
</protein>
<evidence type="ECO:0000256" key="4">
    <source>
        <dbReference type="SAM" id="Phobius"/>
    </source>
</evidence>
<reference evidence="5" key="1">
    <citation type="submission" date="2020-11" db="EMBL/GenBank/DDBJ databases">
        <authorList>
            <consortium name="DOE Joint Genome Institute"/>
            <person name="Ahrendt S."/>
            <person name="Riley R."/>
            <person name="Andreopoulos W."/>
            <person name="Labutti K."/>
            <person name="Pangilinan J."/>
            <person name="Ruiz-Duenas F.J."/>
            <person name="Barrasa J.M."/>
            <person name="Sanchez-Garcia M."/>
            <person name="Camarero S."/>
            <person name="Miyauchi S."/>
            <person name="Serrano A."/>
            <person name="Linde D."/>
            <person name="Babiker R."/>
            <person name="Drula E."/>
            <person name="Ayuso-Fernandez I."/>
            <person name="Pacheco R."/>
            <person name="Padilla G."/>
            <person name="Ferreira P."/>
            <person name="Barriuso J."/>
            <person name="Kellner H."/>
            <person name="Castanera R."/>
            <person name="Alfaro M."/>
            <person name="Ramirez L."/>
            <person name="Pisabarro A.G."/>
            <person name="Kuo A."/>
            <person name="Tritt A."/>
            <person name="Lipzen A."/>
            <person name="He G."/>
            <person name="Yan M."/>
            <person name="Ng V."/>
            <person name="Cullen D."/>
            <person name="Martin F."/>
            <person name="Rosso M.-N."/>
            <person name="Henrissat B."/>
            <person name="Hibbett D."/>
            <person name="Martinez A.T."/>
            <person name="Grigoriev I.V."/>
        </authorList>
    </citation>
    <scope>NUCLEOTIDE SEQUENCE</scope>
    <source>
        <strain evidence="5">CBS 247.69</strain>
    </source>
</reference>
<feature type="transmembrane region" description="Helical" evidence="4">
    <location>
        <begin position="6"/>
        <end position="23"/>
    </location>
</feature>
<feature type="transmembrane region" description="Helical" evidence="4">
    <location>
        <begin position="125"/>
        <end position="148"/>
    </location>
</feature>
<dbReference type="EMBL" id="MU150239">
    <property type="protein sequence ID" value="KAF9466894.1"/>
    <property type="molecule type" value="Genomic_DNA"/>
</dbReference>
<gene>
    <name evidence="5" type="ORF">BDZ94DRAFT_1250047</name>
</gene>
<sequence>MQKLMPFVHLGTMWCLLAYFVLYQEPKTHEALGGTNVESTGLWRRWAELGSGNSITDMAEVFKIQIVPFFWAFTTLQIVLHSLRIFSGFDAVQPPTLLALALPHLPPPLPSLIVNGMKYLQMGSLFLDDLSGLVVGIGLIVLFSGWFAT</sequence>
<dbReference type="OrthoDB" id="5393181at2759"/>
<evidence type="ECO:0000256" key="2">
    <source>
        <dbReference type="ARBA" id="ARBA00022989"/>
    </source>
</evidence>
<organism evidence="5 6">
    <name type="scientific">Collybia nuda</name>
    <dbReference type="NCBI Taxonomy" id="64659"/>
    <lineage>
        <taxon>Eukaryota</taxon>
        <taxon>Fungi</taxon>
        <taxon>Dikarya</taxon>
        <taxon>Basidiomycota</taxon>
        <taxon>Agaricomycotina</taxon>
        <taxon>Agaricomycetes</taxon>
        <taxon>Agaricomycetidae</taxon>
        <taxon>Agaricales</taxon>
        <taxon>Tricholomatineae</taxon>
        <taxon>Clitocybaceae</taxon>
        <taxon>Collybia</taxon>
    </lineage>
</organism>
<dbReference type="Proteomes" id="UP000807353">
    <property type="component" value="Unassembled WGS sequence"/>
</dbReference>
<evidence type="ECO:0000313" key="6">
    <source>
        <dbReference type="Proteomes" id="UP000807353"/>
    </source>
</evidence>
<keyword evidence="1 4" id="KW-0812">Transmembrane</keyword>
<comment type="caution">
    <text evidence="5">The sequence shown here is derived from an EMBL/GenBank/DDBJ whole genome shotgun (WGS) entry which is preliminary data.</text>
</comment>
<keyword evidence="3 4" id="KW-0472">Membrane</keyword>
<evidence type="ECO:0000313" key="5">
    <source>
        <dbReference type="EMBL" id="KAF9466894.1"/>
    </source>
</evidence>
<dbReference type="AlphaFoldDB" id="A0A9P5YCT3"/>
<keyword evidence="6" id="KW-1185">Reference proteome</keyword>
<accession>A0A9P5YCT3</accession>
<dbReference type="PANTHER" id="PTHR28263">
    <property type="entry name" value="GOLGI TO ER TRAFFIC PROTEIN 2"/>
    <property type="match status" value="1"/>
</dbReference>
<evidence type="ECO:0000256" key="3">
    <source>
        <dbReference type="ARBA" id="ARBA00023136"/>
    </source>
</evidence>
<dbReference type="PANTHER" id="PTHR28263:SF1">
    <property type="entry name" value="GOLGI TO ER TRAFFIC PROTEIN 2"/>
    <property type="match status" value="1"/>
</dbReference>
<dbReference type="GO" id="GO:0006890">
    <property type="term" value="P:retrograde vesicle-mediated transport, Golgi to endoplasmic reticulum"/>
    <property type="evidence" value="ECO:0007669"/>
    <property type="project" value="TreeGrafter"/>
</dbReference>
<proteinExistence type="predicted"/>
<keyword evidence="2 4" id="KW-1133">Transmembrane helix</keyword>
<evidence type="ECO:0000256" key="1">
    <source>
        <dbReference type="ARBA" id="ARBA00022692"/>
    </source>
</evidence>
<dbReference type="InterPro" id="IPR028143">
    <property type="entry name" value="Get2/sif1"/>
</dbReference>